<dbReference type="PRINTS" id="PR00344">
    <property type="entry name" value="BCTRLSENSOR"/>
</dbReference>
<evidence type="ECO:0000256" key="3">
    <source>
        <dbReference type="ARBA" id="ARBA00012438"/>
    </source>
</evidence>
<dbReference type="CDD" id="cd00082">
    <property type="entry name" value="HisKA"/>
    <property type="match status" value="1"/>
</dbReference>
<dbReference type="GO" id="GO:0004673">
    <property type="term" value="F:protein histidine kinase activity"/>
    <property type="evidence" value="ECO:0007669"/>
    <property type="project" value="UniProtKB-EC"/>
</dbReference>
<evidence type="ECO:0000256" key="8">
    <source>
        <dbReference type="ARBA" id="ARBA00022777"/>
    </source>
</evidence>
<feature type="domain" description="Histidine kinase" evidence="11">
    <location>
        <begin position="220"/>
        <end position="428"/>
    </location>
</feature>
<keyword evidence="10" id="KW-0472">Membrane</keyword>
<evidence type="ECO:0000313" key="14">
    <source>
        <dbReference type="Proteomes" id="UP001595692"/>
    </source>
</evidence>
<name>A0ABV8CKG6_9GAMM</name>
<dbReference type="SMART" id="SM00304">
    <property type="entry name" value="HAMP"/>
    <property type="match status" value="1"/>
</dbReference>
<dbReference type="EMBL" id="JBHSAF010000002">
    <property type="protein sequence ID" value="MFC3912675.1"/>
    <property type="molecule type" value="Genomic_DNA"/>
</dbReference>
<feature type="transmembrane region" description="Helical" evidence="10">
    <location>
        <begin position="138"/>
        <end position="159"/>
    </location>
</feature>
<evidence type="ECO:0000256" key="9">
    <source>
        <dbReference type="ARBA" id="ARBA00022840"/>
    </source>
</evidence>
<evidence type="ECO:0000256" key="5">
    <source>
        <dbReference type="ARBA" id="ARBA00022553"/>
    </source>
</evidence>
<keyword evidence="8 13" id="KW-0418">Kinase</keyword>
<dbReference type="Gene3D" id="3.30.565.10">
    <property type="entry name" value="Histidine kinase-like ATPase, C-terminal domain"/>
    <property type="match status" value="1"/>
</dbReference>
<sequence>MRKLFIQFYLLLITIFLLMALLIGGVYRFTFERTMDRSLDDLMQGALSLLRNELRHTPPEHWAERLSQLDSPLSFDISIQPLSTLNAQLEPTAQHALQEGDIIVLEEQDQFLQRIPESGYVMQVGPISYLSFLRELHWLDFLVLALLGLSLALPVFLWLRPHWRDLIRLEQVTQALGTGDLQARSQLAANSSLHRLASAFDHMASNLQGLIASRQRLTSGIAHELRTPLVRLRYRLELQAAFAESDKQKMVAELDAVDRLIDEMLVYARLEQPTPQLEWEEWDVMNWLPQLVNQQWQPLSATIRIQLALPDGERRWQGDRRLITRALDNLVTNGLRYAQRQLRVSLLDQPGVAGLCIEEDGPGIPPDAREQVFEPFTRLDPSRDRHTGGCGLGLAIVDGIVRAHHGTITLDESPLGGARFILRWPLTPMPTVHTVTNRHLTPTDADQPSP</sequence>
<dbReference type="Pfam" id="PF00512">
    <property type="entry name" value="HisKA"/>
    <property type="match status" value="1"/>
</dbReference>
<evidence type="ECO:0000313" key="13">
    <source>
        <dbReference type="EMBL" id="MFC3912675.1"/>
    </source>
</evidence>
<dbReference type="RefSeq" id="WP_377150812.1">
    <property type="nucleotide sequence ID" value="NZ_JBHSAF010000002.1"/>
</dbReference>
<keyword evidence="4" id="KW-1003">Cell membrane</keyword>
<feature type="transmembrane region" description="Helical" evidence="10">
    <location>
        <begin position="6"/>
        <end position="27"/>
    </location>
</feature>
<evidence type="ECO:0000256" key="4">
    <source>
        <dbReference type="ARBA" id="ARBA00022475"/>
    </source>
</evidence>
<comment type="subcellular location">
    <subcellularLocation>
        <location evidence="2">Cell membrane</location>
        <topology evidence="2">Multi-pass membrane protein</topology>
    </subcellularLocation>
</comment>
<dbReference type="InterPro" id="IPR005467">
    <property type="entry name" value="His_kinase_dom"/>
</dbReference>
<dbReference type="Pfam" id="PF02518">
    <property type="entry name" value="HATPase_c"/>
    <property type="match status" value="1"/>
</dbReference>
<evidence type="ECO:0000259" key="11">
    <source>
        <dbReference type="PROSITE" id="PS50109"/>
    </source>
</evidence>
<dbReference type="SUPFAM" id="SSF55874">
    <property type="entry name" value="ATPase domain of HSP90 chaperone/DNA topoisomerase II/histidine kinase"/>
    <property type="match status" value="1"/>
</dbReference>
<reference evidence="14" key="1">
    <citation type="journal article" date="2019" name="Int. J. Syst. Evol. Microbiol.">
        <title>The Global Catalogue of Microorganisms (GCM) 10K type strain sequencing project: providing services to taxonomists for standard genome sequencing and annotation.</title>
        <authorList>
            <consortium name="The Broad Institute Genomics Platform"/>
            <consortium name="The Broad Institute Genome Sequencing Center for Infectious Disease"/>
            <person name="Wu L."/>
            <person name="Ma J."/>
        </authorList>
    </citation>
    <scope>NUCLEOTIDE SEQUENCE [LARGE SCALE GENOMIC DNA]</scope>
    <source>
        <strain evidence="14">CCUG 54939</strain>
    </source>
</reference>
<accession>A0ABV8CKG6</accession>
<comment type="caution">
    <text evidence="13">The sequence shown here is derived from an EMBL/GenBank/DDBJ whole genome shotgun (WGS) entry which is preliminary data.</text>
</comment>
<dbReference type="EC" id="2.7.13.3" evidence="3"/>
<evidence type="ECO:0000256" key="7">
    <source>
        <dbReference type="ARBA" id="ARBA00022741"/>
    </source>
</evidence>
<protein>
    <recommendedName>
        <fullName evidence="3">histidine kinase</fullName>
        <ecNumber evidence="3">2.7.13.3</ecNumber>
    </recommendedName>
</protein>
<keyword evidence="10" id="KW-0812">Transmembrane</keyword>
<comment type="catalytic activity">
    <reaction evidence="1">
        <text>ATP + protein L-histidine = ADP + protein N-phospho-L-histidine.</text>
        <dbReference type="EC" id="2.7.13.3"/>
    </reaction>
</comment>
<dbReference type="InterPro" id="IPR036097">
    <property type="entry name" value="HisK_dim/P_sf"/>
</dbReference>
<dbReference type="PROSITE" id="PS50885">
    <property type="entry name" value="HAMP"/>
    <property type="match status" value="1"/>
</dbReference>
<evidence type="ECO:0000256" key="2">
    <source>
        <dbReference type="ARBA" id="ARBA00004651"/>
    </source>
</evidence>
<dbReference type="InterPro" id="IPR004358">
    <property type="entry name" value="Sig_transdc_His_kin-like_C"/>
</dbReference>
<dbReference type="InterPro" id="IPR003594">
    <property type="entry name" value="HATPase_dom"/>
</dbReference>
<keyword evidence="14" id="KW-1185">Reference proteome</keyword>
<keyword evidence="6 13" id="KW-0808">Transferase</keyword>
<proteinExistence type="predicted"/>
<keyword evidence="9" id="KW-0067">ATP-binding</keyword>
<dbReference type="PANTHER" id="PTHR44936">
    <property type="entry name" value="SENSOR PROTEIN CREC"/>
    <property type="match status" value="1"/>
</dbReference>
<gene>
    <name evidence="13" type="primary">rstB</name>
    <name evidence="13" type="ORF">ACFOSS_04205</name>
</gene>
<dbReference type="NCBIfam" id="NF007898">
    <property type="entry name" value="PRK10604.1"/>
    <property type="match status" value="1"/>
</dbReference>
<keyword evidence="5" id="KW-0597">Phosphoprotein</keyword>
<dbReference type="CDD" id="cd06225">
    <property type="entry name" value="HAMP"/>
    <property type="match status" value="1"/>
</dbReference>
<dbReference type="PROSITE" id="PS50109">
    <property type="entry name" value="HIS_KIN"/>
    <property type="match status" value="1"/>
</dbReference>
<dbReference type="Gene3D" id="1.10.287.130">
    <property type="match status" value="1"/>
</dbReference>
<evidence type="ECO:0000256" key="10">
    <source>
        <dbReference type="SAM" id="Phobius"/>
    </source>
</evidence>
<dbReference type="SMART" id="SM00387">
    <property type="entry name" value="HATPase_c"/>
    <property type="match status" value="1"/>
</dbReference>
<feature type="domain" description="HAMP" evidence="12">
    <location>
        <begin position="160"/>
        <end position="212"/>
    </location>
</feature>
<keyword evidence="10" id="KW-1133">Transmembrane helix</keyword>
<dbReference type="SUPFAM" id="SSF47384">
    <property type="entry name" value="Homodimeric domain of signal transducing histidine kinase"/>
    <property type="match status" value="1"/>
</dbReference>
<evidence type="ECO:0000256" key="1">
    <source>
        <dbReference type="ARBA" id="ARBA00000085"/>
    </source>
</evidence>
<keyword evidence="7" id="KW-0547">Nucleotide-binding</keyword>
<dbReference type="InterPro" id="IPR036890">
    <property type="entry name" value="HATPase_C_sf"/>
</dbReference>
<dbReference type="SMART" id="SM00388">
    <property type="entry name" value="HisKA"/>
    <property type="match status" value="1"/>
</dbReference>
<dbReference type="InterPro" id="IPR003661">
    <property type="entry name" value="HisK_dim/P_dom"/>
</dbReference>
<dbReference type="InterPro" id="IPR050980">
    <property type="entry name" value="2C_sensor_his_kinase"/>
</dbReference>
<evidence type="ECO:0000259" key="12">
    <source>
        <dbReference type="PROSITE" id="PS50885"/>
    </source>
</evidence>
<dbReference type="Proteomes" id="UP001595692">
    <property type="component" value="Unassembled WGS sequence"/>
</dbReference>
<dbReference type="InterPro" id="IPR003660">
    <property type="entry name" value="HAMP_dom"/>
</dbReference>
<dbReference type="PANTHER" id="PTHR44936:SF10">
    <property type="entry name" value="SENSOR PROTEIN RSTB"/>
    <property type="match status" value="1"/>
</dbReference>
<evidence type="ECO:0000256" key="6">
    <source>
        <dbReference type="ARBA" id="ARBA00022679"/>
    </source>
</evidence>
<organism evidence="13 14">
    <name type="scientific">Pseudaeromonas sharmana</name>
    <dbReference type="NCBI Taxonomy" id="328412"/>
    <lineage>
        <taxon>Bacteria</taxon>
        <taxon>Pseudomonadati</taxon>
        <taxon>Pseudomonadota</taxon>
        <taxon>Gammaproteobacteria</taxon>
        <taxon>Aeromonadales</taxon>
        <taxon>Aeromonadaceae</taxon>
        <taxon>Pseudaeromonas</taxon>
    </lineage>
</organism>